<name>A0A7W4ZYB3_9ACTN</name>
<accession>A0A7W4ZYB3</accession>
<gene>
    <name evidence="2" type="ORF">FHS41_007311</name>
</gene>
<reference evidence="2 3" key="1">
    <citation type="submission" date="2020-08" db="EMBL/GenBank/DDBJ databases">
        <title>Genomic Encyclopedia of Type Strains, Phase III (KMG-III): the genomes of soil and plant-associated and newly described type strains.</title>
        <authorList>
            <person name="Whitman W."/>
        </authorList>
    </citation>
    <scope>NUCLEOTIDE SEQUENCE [LARGE SCALE GENOMIC DNA]</scope>
    <source>
        <strain evidence="2 3">CECT 3237</strain>
    </source>
</reference>
<keyword evidence="3" id="KW-1185">Reference proteome</keyword>
<dbReference type="AlphaFoldDB" id="A0A7W4ZYB3"/>
<dbReference type="RefSeq" id="WP_373310536.1">
    <property type="nucleotide sequence ID" value="NZ_BMUP01000014.1"/>
</dbReference>
<dbReference type="Proteomes" id="UP000572907">
    <property type="component" value="Unassembled WGS sequence"/>
</dbReference>
<feature type="region of interest" description="Disordered" evidence="1">
    <location>
        <begin position="98"/>
        <end position="210"/>
    </location>
</feature>
<feature type="compositionally biased region" description="Polar residues" evidence="1">
    <location>
        <begin position="17"/>
        <end position="26"/>
    </location>
</feature>
<feature type="region of interest" description="Disordered" evidence="1">
    <location>
        <begin position="1"/>
        <end position="28"/>
    </location>
</feature>
<feature type="compositionally biased region" description="Basic and acidic residues" evidence="1">
    <location>
        <begin position="184"/>
        <end position="210"/>
    </location>
</feature>
<organism evidence="2 3">
    <name type="scientific">Streptomyces violarus</name>
    <dbReference type="NCBI Taxonomy" id="67380"/>
    <lineage>
        <taxon>Bacteria</taxon>
        <taxon>Bacillati</taxon>
        <taxon>Actinomycetota</taxon>
        <taxon>Actinomycetes</taxon>
        <taxon>Kitasatosporales</taxon>
        <taxon>Streptomycetaceae</taxon>
        <taxon>Streptomyces</taxon>
    </lineage>
</organism>
<evidence type="ECO:0000313" key="2">
    <source>
        <dbReference type="EMBL" id="MBB3080757.1"/>
    </source>
</evidence>
<evidence type="ECO:0000256" key="1">
    <source>
        <dbReference type="SAM" id="MobiDB-lite"/>
    </source>
</evidence>
<sequence length="210" mass="21921">MKSLKSLNNAPVEVDMNQETSRSSDLPQPLRAVASGLRHLPGAEQVGKVAGGALDKVGAVSPRGRRMAVYAGAGVLGVAGVVEWPVALTGAAVAWLTRPRPPGQEPDGASPNGGTRTARTGERRKGTGAQDTPDDQDTSAYGPGGRLAASHYRHDRPEQHVQEQPAKVGDTATASALKQVAEATAHHDAHGEEPDREHADRHGHDSRPTG</sequence>
<protein>
    <submittedName>
        <fullName evidence="2">Uncharacterized protein</fullName>
    </submittedName>
</protein>
<dbReference type="EMBL" id="JACHXE010000010">
    <property type="protein sequence ID" value="MBB3080757.1"/>
    <property type="molecule type" value="Genomic_DNA"/>
</dbReference>
<comment type="caution">
    <text evidence="2">The sequence shown here is derived from an EMBL/GenBank/DDBJ whole genome shotgun (WGS) entry which is preliminary data.</text>
</comment>
<proteinExistence type="predicted"/>
<evidence type="ECO:0000313" key="3">
    <source>
        <dbReference type="Proteomes" id="UP000572907"/>
    </source>
</evidence>